<keyword evidence="7" id="KW-1185">Reference proteome</keyword>
<evidence type="ECO:0000313" key="6">
    <source>
        <dbReference type="EMBL" id="RCH95284.1"/>
    </source>
</evidence>
<sequence length="403" mass="43387">MSTIELPLISVQTDWDQVVQEAVSDKVSDSFFWIACYLAGKPSVQGQVEVIKKDNGEYELEGKNGFTVSSLGSRSFKVECSELGAKDIIVYGPKDEIILAEKARPTCVDVSPNGKLFATASGSEVFLGNLSEAKVQTTLKGHLSDVTTVQFFPSNLVLLTGGADFQLKIWSVIDGSNPVTLRGHTSASSRDGTIRLWNCGTASVIATLGKYQCPVNKIILAKLPSSYQPAAKESLDPVEVGTEDKMVIAALGDGSIRGFHLGTKSEIFASPTGPYALTTLVYDETLNIIFAGSENGQITAYSLEKGLEEPVAQWQRNKFPVTSLAIKLSKNGERVLCVASADGALYETSALSSLKTDSSVRVEIEYTGNELESVNEIKVVPGEEKEGYQSIVCSVRDGKLKVY</sequence>
<dbReference type="STRING" id="86630.A0A367JZ97"/>
<dbReference type="PANTHER" id="PTHR19857:SF19">
    <property type="entry name" value="26S PROTEASOME REGULATORY SUBUNIT RPN14"/>
    <property type="match status" value="1"/>
</dbReference>
<dbReference type="PROSITE" id="PS50294">
    <property type="entry name" value="WD_REPEATS_REGION"/>
    <property type="match status" value="1"/>
</dbReference>
<evidence type="ECO:0000256" key="5">
    <source>
        <dbReference type="PROSITE-ProRule" id="PRU00221"/>
    </source>
</evidence>
<comment type="similarity">
    <text evidence="4">Belongs to the WD repeat PAAF1/RPN14 family.</text>
</comment>
<comment type="caution">
    <text evidence="6">The sequence shown here is derived from an EMBL/GenBank/DDBJ whole genome shotgun (WGS) entry which is preliminary data.</text>
</comment>
<keyword evidence="1 5" id="KW-0853">WD repeat</keyword>
<dbReference type="PROSITE" id="PS50082">
    <property type="entry name" value="WD_REPEATS_2"/>
    <property type="match status" value="1"/>
</dbReference>
<evidence type="ECO:0000256" key="3">
    <source>
        <dbReference type="ARBA" id="ARBA00022942"/>
    </source>
</evidence>
<dbReference type="InterPro" id="IPR001680">
    <property type="entry name" value="WD40_rpt"/>
</dbReference>
<evidence type="ECO:0000313" key="7">
    <source>
        <dbReference type="Proteomes" id="UP000252139"/>
    </source>
</evidence>
<dbReference type="OrthoDB" id="10257301at2759"/>
<gene>
    <name evidence="6" type="ORF">CU097_012815</name>
</gene>
<dbReference type="InterPro" id="IPR051179">
    <property type="entry name" value="WD_repeat_multifunction"/>
</dbReference>
<dbReference type="InterPro" id="IPR036322">
    <property type="entry name" value="WD40_repeat_dom_sf"/>
</dbReference>
<evidence type="ECO:0000256" key="1">
    <source>
        <dbReference type="ARBA" id="ARBA00022574"/>
    </source>
</evidence>
<dbReference type="AlphaFoldDB" id="A0A367JZ97"/>
<dbReference type="GO" id="GO:0000502">
    <property type="term" value="C:proteasome complex"/>
    <property type="evidence" value="ECO:0007669"/>
    <property type="project" value="UniProtKB-KW"/>
</dbReference>
<dbReference type="SUPFAM" id="SSF50978">
    <property type="entry name" value="WD40 repeat-like"/>
    <property type="match status" value="1"/>
</dbReference>
<dbReference type="Gene3D" id="2.130.10.10">
    <property type="entry name" value="YVTN repeat-like/Quinoprotein amine dehydrogenase"/>
    <property type="match status" value="2"/>
</dbReference>
<proteinExistence type="inferred from homology"/>
<dbReference type="EMBL" id="PJQL01000482">
    <property type="protein sequence ID" value="RCH95284.1"/>
    <property type="molecule type" value="Genomic_DNA"/>
</dbReference>
<dbReference type="Proteomes" id="UP000252139">
    <property type="component" value="Unassembled WGS sequence"/>
</dbReference>
<dbReference type="Pfam" id="PF00400">
    <property type="entry name" value="WD40"/>
    <property type="match status" value="1"/>
</dbReference>
<reference evidence="6 7" key="1">
    <citation type="journal article" date="2018" name="G3 (Bethesda)">
        <title>Phylogenetic and Phylogenomic Definition of Rhizopus Species.</title>
        <authorList>
            <person name="Gryganskyi A.P."/>
            <person name="Golan J."/>
            <person name="Dolatabadi S."/>
            <person name="Mondo S."/>
            <person name="Robb S."/>
            <person name="Idnurm A."/>
            <person name="Muszewska A."/>
            <person name="Steczkiewicz K."/>
            <person name="Masonjones S."/>
            <person name="Liao H.L."/>
            <person name="Gajdeczka M.T."/>
            <person name="Anike F."/>
            <person name="Vuek A."/>
            <person name="Anishchenko I.M."/>
            <person name="Voigt K."/>
            <person name="de Hoog G.S."/>
            <person name="Smith M.E."/>
            <person name="Heitman J."/>
            <person name="Vilgalys R."/>
            <person name="Stajich J.E."/>
        </authorList>
    </citation>
    <scope>NUCLEOTIDE SEQUENCE [LARGE SCALE GENOMIC DNA]</scope>
    <source>
        <strain evidence="6 7">CBS 357.93</strain>
    </source>
</reference>
<evidence type="ECO:0000256" key="4">
    <source>
        <dbReference type="ARBA" id="ARBA00038321"/>
    </source>
</evidence>
<organism evidence="6 7">
    <name type="scientific">Rhizopus azygosporus</name>
    <name type="common">Rhizopus microsporus var. azygosporus</name>
    <dbReference type="NCBI Taxonomy" id="86630"/>
    <lineage>
        <taxon>Eukaryota</taxon>
        <taxon>Fungi</taxon>
        <taxon>Fungi incertae sedis</taxon>
        <taxon>Mucoromycota</taxon>
        <taxon>Mucoromycotina</taxon>
        <taxon>Mucoromycetes</taxon>
        <taxon>Mucorales</taxon>
        <taxon>Mucorineae</taxon>
        <taxon>Rhizopodaceae</taxon>
        <taxon>Rhizopus</taxon>
    </lineage>
</organism>
<name>A0A367JZ97_RHIAZ</name>
<accession>A0A367JZ97</accession>
<dbReference type="SMART" id="SM00320">
    <property type="entry name" value="WD40"/>
    <property type="match status" value="4"/>
</dbReference>
<dbReference type="PANTHER" id="PTHR19857">
    <property type="entry name" value="MITOCHONDRIAL DIVISION PROTEIN 1-RELATED"/>
    <property type="match status" value="1"/>
</dbReference>
<keyword evidence="2" id="KW-0677">Repeat</keyword>
<feature type="repeat" description="WD" evidence="5">
    <location>
        <begin position="139"/>
        <end position="180"/>
    </location>
</feature>
<keyword evidence="3" id="KW-0647">Proteasome</keyword>
<evidence type="ECO:0000256" key="2">
    <source>
        <dbReference type="ARBA" id="ARBA00022737"/>
    </source>
</evidence>
<dbReference type="InterPro" id="IPR015943">
    <property type="entry name" value="WD40/YVTN_repeat-like_dom_sf"/>
</dbReference>
<protein>
    <submittedName>
        <fullName evidence="6">Uncharacterized protein</fullName>
    </submittedName>
</protein>